<dbReference type="OrthoDB" id="9789043at2"/>
<dbReference type="AlphaFoldDB" id="A0A1K1LHB6"/>
<dbReference type="InterPro" id="IPR016914">
    <property type="entry name" value="TrmL"/>
</dbReference>
<dbReference type="InterPro" id="IPR029028">
    <property type="entry name" value="Alpha/beta_knot_MTases"/>
</dbReference>
<evidence type="ECO:0000256" key="2">
    <source>
        <dbReference type="ARBA" id="ARBA00022603"/>
    </source>
</evidence>
<reference evidence="10" key="1">
    <citation type="submission" date="2016-10" db="EMBL/GenBank/DDBJ databases">
        <authorList>
            <person name="Wegmann U."/>
        </authorList>
    </citation>
    <scope>NUCLEOTIDE SEQUENCE [LARGE SCALE GENOMIC DNA]</scope>
</reference>
<evidence type="ECO:0000256" key="1">
    <source>
        <dbReference type="ARBA" id="ARBA00022490"/>
    </source>
</evidence>
<evidence type="ECO:0000259" key="8">
    <source>
        <dbReference type="Pfam" id="PF00588"/>
    </source>
</evidence>
<comment type="caution">
    <text evidence="6">Lacks conserved residue(s) required for the propagation of feature annotation.</text>
</comment>
<organism evidence="9 10">
    <name type="scientific">Desulfovibrio piger</name>
    <dbReference type="NCBI Taxonomy" id="901"/>
    <lineage>
        <taxon>Bacteria</taxon>
        <taxon>Pseudomonadati</taxon>
        <taxon>Thermodesulfobacteriota</taxon>
        <taxon>Desulfovibrionia</taxon>
        <taxon>Desulfovibrionales</taxon>
        <taxon>Desulfovibrionaceae</taxon>
        <taxon>Desulfovibrio</taxon>
    </lineage>
</organism>
<dbReference type="GO" id="GO:0003723">
    <property type="term" value="F:RNA binding"/>
    <property type="evidence" value="ECO:0007669"/>
    <property type="project" value="InterPro"/>
</dbReference>
<dbReference type="GO" id="GO:0141098">
    <property type="term" value="F:tRNA (cytidine(34)-2'-O)-methyltransferase activity"/>
    <property type="evidence" value="ECO:0007669"/>
    <property type="project" value="RHEA"/>
</dbReference>
<keyword evidence="1 6" id="KW-0963">Cytoplasm</keyword>
<keyword evidence="10" id="KW-1185">Reference proteome</keyword>
<name>A0A1K1LHB6_9BACT</name>
<dbReference type="PANTHER" id="PTHR42971">
    <property type="entry name" value="TRNA (CYTIDINE(34)-2'-O)-METHYLTRANSFERASE"/>
    <property type="match status" value="1"/>
</dbReference>
<evidence type="ECO:0000256" key="3">
    <source>
        <dbReference type="ARBA" id="ARBA00022679"/>
    </source>
</evidence>
<dbReference type="GO" id="GO:0005737">
    <property type="term" value="C:cytoplasm"/>
    <property type="evidence" value="ECO:0007669"/>
    <property type="project" value="UniProtKB-SubCell"/>
</dbReference>
<dbReference type="RefSeq" id="WP_072336706.1">
    <property type="nucleotide sequence ID" value="NZ_CALJDE010000057.1"/>
</dbReference>
<comment type="catalytic activity">
    <reaction evidence="6">
        <text>5-carboxymethylaminomethyluridine(34) in tRNA(Leu) + S-adenosyl-L-methionine = 5-carboxymethylaminomethyl-2'-O-methyluridine(34) in tRNA(Leu) + S-adenosyl-L-homocysteine + H(+)</text>
        <dbReference type="Rhea" id="RHEA:43088"/>
        <dbReference type="Rhea" id="RHEA-COMP:10333"/>
        <dbReference type="Rhea" id="RHEA-COMP:10334"/>
        <dbReference type="ChEBI" id="CHEBI:15378"/>
        <dbReference type="ChEBI" id="CHEBI:57856"/>
        <dbReference type="ChEBI" id="CHEBI:59789"/>
        <dbReference type="ChEBI" id="CHEBI:74508"/>
        <dbReference type="ChEBI" id="CHEBI:74511"/>
        <dbReference type="EC" id="2.1.1.207"/>
    </reaction>
</comment>
<sequence>MKIVLFEPEIPPNTGNIARLCASAGIHLNLIEPLGFKLEDRYLKRAGLDYWPHVRMDVWPDWDSWLAAATAENGGTPPRCVLTSARGGEPLQHFAFAPDDCLVFGPETRGLPPEILKRSPYRVRIPMRKDSVRSINLSTAAGIVLFTAMSSCGLMEGPEWR</sequence>
<accession>A0A1K1LHB6</accession>
<comment type="catalytic activity">
    <reaction evidence="6">
        <text>cytidine(34) in tRNA + S-adenosyl-L-methionine = 2'-O-methylcytidine(34) in tRNA + S-adenosyl-L-homocysteine + H(+)</text>
        <dbReference type="Rhea" id="RHEA:43084"/>
        <dbReference type="Rhea" id="RHEA-COMP:10331"/>
        <dbReference type="Rhea" id="RHEA-COMP:10332"/>
        <dbReference type="ChEBI" id="CHEBI:15378"/>
        <dbReference type="ChEBI" id="CHEBI:57856"/>
        <dbReference type="ChEBI" id="CHEBI:59789"/>
        <dbReference type="ChEBI" id="CHEBI:74495"/>
        <dbReference type="ChEBI" id="CHEBI:82748"/>
        <dbReference type="EC" id="2.1.1.207"/>
    </reaction>
</comment>
<evidence type="ECO:0000256" key="4">
    <source>
        <dbReference type="ARBA" id="ARBA00022691"/>
    </source>
</evidence>
<comment type="subcellular location">
    <subcellularLocation>
        <location evidence="6">Cytoplasm</location>
    </subcellularLocation>
</comment>
<keyword evidence="2 6" id="KW-0489">Methyltransferase</keyword>
<dbReference type="Pfam" id="PF00588">
    <property type="entry name" value="SpoU_methylase"/>
    <property type="match status" value="1"/>
</dbReference>
<dbReference type="EMBL" id="LT630450">
    <property type="protein sequence ID" value="SFV74090.1"/>
    <property type="molecule type" value="Genomic_DNA"/>
</dbReference>
<proteinExistence type="inferred from homology"/>
<comment type="similarity">
    <text evidence="6">Belongs to the class IV-like SAM-binding methyltransferase superfamily. RNA methyltransferase TrmH family. TrmL subfamily.</text>
</comment>
<dbReference type="Proteomes" id="UP000186323">
    <property type="component" value="Chromosome I"/>
</dbReference>
<comment type="function">
    <text evidence="6">Could methylate the ribose at the nucleotide 34 wobble position in tRNA.</text>
</comment>
<dbReference type="InterPro" id="IPR001537">
    <property type="entry name" value="SpoU_MeTrfase"/>
</dbReference>
<keyword evidence="5 6" id="KW-0819">tRNA processing</keyword>
<dbReference type="SUPFAM" id="SSF75217">
    <property type="entry name" value="alpha/beta knot"/>
    <property type="match status" value="1"/>
</dbReference>
<dbReference type="GO" id="GO:0002130">
    <property type="term" value="P:wobble position ribose methylation"/>
    <property type="evidence" value="ECO:0007669"/>
    <property type="project" value="TreeGrafter"/>
</dbReference>
<feature type="binding site" evidence="6 7">
    <location>
        <position position="134"/>
    </location>
    <ligand>
        <name>S-adenosyl-L-methionine</name>
        <dbReference type="ChEBI" id="CHEBI:59789"/>
    </ligand>
</feature>
<keyword evidence="3 6" id="KW-0808">Transferase</keyword>
<keyword evidence="4 6" id="KW-0949">S-adenosyl-L-methionine</keyword>
<dbReference type="PIRSF" id="PIRSF029256">
    <property type="entry name" value="SpoU_TrmH_prd"/>
    <property type="match status" value="1"/>
</dbReference>
<dbReference type="Gene3D" id="3.40.1280.10">
    <property type="match status" value="1"/>
</dbReference>
<dbReference type="InterPro" id="IPR029026">
    <property type="entry name" value="tRNA_m1G_MTases_N"/>
</dbReference>
<dbReference type="CDD" id="cd18094">
    <property type="entry name" value="SpoU-like_TrmL"/>
    <property type="match status" value="1"/>
</dbReference>
<evidence type="ECO:0000256" key="6">
    <source>
        <dbReference type="HAMAP-Rule" id="MF_01885"/>
    </source>
</evidence>
<gene>
    <name evidence="9" type="ORF">DESPIGER_2268</name>
</gene>
<dbReference type="PANTHER" id="PTHR42971:SF1">
    <property type="entry name" value="TRNA (CYTIDINE(34)-2'-O)-METHYLTRANSFERASE"/>
    <property type="match status" value="1"/>
</dbReference>
<evidence type="ECO:0000256" key="7">
    <source>
        <dbReference type="PIRSR" id="PIRSR029256-1"/>
    </source>
</evidence>
<evidence type="ECO:0000313" key="10">
    <source>
        <dbReference type="Proteomes" id="UP000186323"/>
    </source>
</evidence>
<dbReference type="EC" id="2.1.1.207" evidence="6"/>
<evidence type="ECO:0000256" key="5">
    <source>
        <dbReference type="ARBA" id="ARBA00022694"/>
    </source>
</evidence>
<feature type="binding site" evidence="6 7">
    <location>
        <position position="105"/>
    </location>
    <ligand>
        <name>S-adenosyl-L-methionine</name>
        <dbReference type="ChEBI" id="CHEBI:59789"/>
    </ligand>
</feature>
<evidence type="ECO:0000313" key="9">
    <source>
        <dbReference type="EMBL" id="SFV74090.1"/>
    </source>
</evidence>
<dbReference type="KEGG" id="dpg:DESPIGER_2268"/>
<protein>
    <recommendedName>
        <fullName evidence="6">Putative tRNA (cytidine(34)-2'-O)-methyltransferase</fullName>
        <ecNumber evidence="6">2.1.1.207</ecNumber>
    </recommendedName>
    <alternativeName>
        <fullName evidence="6">tRNA (cytidine/uridine-2'-O-)-methyltransferase</fullName>
    </alternativeName>
</protein>
<dbReference type="GO" id="GO:0141102">
    <property type="term" value="F:tRNA (5-carboxymethylaminomethyluridine(34)-2'-O)-methyltransferase activity"/>
    <property type="evidence" value="ECO:0007669"/>
    <property type="project" value="RHEA"/>
</dbReference>
<dbReference type="HAMAP" id="MF_01885">
    <property type="entry name" value="tRNA_methyltr_TrmL"/>
    <property type="match status" value="1"/>
</dbReference>
<feature type="binding site" evidence="6 7">
    <location>
        <position position="125"/>
    </location>
    <ligand>
        <name>S-adenosyl-L-methionine</name>
        <dbReference type="ChEBI" id="CHEBI:59789"/>
    </ligand>
</feature>
<feature type="domain" description="tRNA/rRNA methyltransferase SpoU type" evidence="8">
    <location>
        <begin position="2"/>
        <end position="146"/>
    </location>
</feature>